<organism evidence="1">
    <name type="scientific">Fervidicoccus fontis</name>
    <dbReference type="NCBI Taxonomy" id="683846"/>
    <lineage>
        <taxon>Archaea</taxon>
        <taxon>Thermoproteota</taxon>
        <taxon>Thermoprotei</taxon>
        <taxon>Fervidicoccales</taxon>
        <taxon>Fervidicoccaceae</taxon>
        <taxon>Fervidicoccus</taxon>
    </lineage>
</organism>
<name>A0A7C2UVY1_9CREN</name>
<gene>
    <name evidence="1" type="ORF">ENO36_01750</name>
</gene>
<evidence type="ECO:0000313" key="1">
    <source>
        <dbReference type="EMBL" id="HEU97564.1"/>
    </source>
</evidence>
<accession>A0A7C2UVY1</accession>
<sequence length="120" mass="13592">MPCPFYRGGRCVSPILGSLSTEDLYERGKCDGDGYKSCKYYRQAISISGDGILLDKKPDPLLNVLEKPPKEVCPLMRVAKAERGYVAYCSVLDRFLTRYEVSLCEQGYHRCPLKKIAFNQ</sequence>
<protein>
    <submittedName>
        <fullName evidence="1">Uncharacterized protein</fullName>
    </submittedName>
</protein>
<dbReference type="AlphaFoldDB" id="A0A7C2UVY1"/>
<comment type="caution">
    <text evidence="1">The sequence shown here is derived from an EMBL/GenBank/DDBJ whole genome shotgun (WGS) entry which is preliminary data.</text>
</comment>
<dbReference type="EMBL" id="DSFE01000039">
    <property type="protein sequence ID" value="HEU97564.1"/>
    <property type="molecule type" value="Genomic_DNA"/>
</dbReference>
<dbReference type="Proteomes" id="UP000885664">
    <property type="component" value="Unassembled WGS sequence"/>
</dbReference>
<proteinExistence type="predicted"/>
<reference evidence="1" key="1">
    <citation type="journal article" date="2020" name="mSystems">
        <title>Genome- and Community-Level Interaction Insights into Carbon Utilization and Element Cycling Functions of Hydrothermarchaeota in Hydrothermal Sediment.</title>
        <authorList>
            <person name="Zhou Z."/>
            <person name="Liu Y."/>
            <person name="Xu W."/>
            <person name="Pan J."/>
            <person name="Luo Z.H."/>
            <person name="Li M."/>
        </authorList>
    </citation>
    <scope>NUCLEOTIDE SEQUENCE [LARGE SCALE GENOMIC DNA]</scope>
    <source>
        <strain evidence="1">SpSt-1259</strain>
    </source>
</reference>